<comment type="caution">
    <text evidence="13">Lacks conserved residue(s) required for the propagation of feature annotation.</text>
</comment>
<dbReference type="InterPro" id="IPR014721">
    <property type="entry name" value="Ribsml_uS5_D2-typ_fold_subgr"/>
</dbReference>
<dbReference type="GO" id="GO:0004413">
    <property type="term" value="F:homoserine kinase activity"/>
    <property type="evidence" value="ECO:0007669"/>
    <property type="project" value="UniProtKB-UniRule"/>
</dbReference>
<comment type="similarity">
    <text evidence="2 13">Belongs to the GHMP kinase family. Homoserine kinase subfamily.</text>
</comment>
<dbReference type="GO" id="GO:0005737">
    <property type="term" value="C:cytoplasm"/>
    <property type="evidence" value="ECO:0007669"/>
    <property type="project" value="UniProtKB-SubCell"/>
</dbReference>
<dbReference type="InterPro" id="IPR006204">
    <property type="entry name" value="GHMP_kinase_N_dom"/>
</dbReference>
<keyword evidence="16" id="KW-1185">Reference proteome</keyword>
<dbReference type="InterPro" id="IPR036554">
    <property type="entry name" value="GHMP_kinase_C_sf"/>
</dbReference>
<evidence type="ECO:0000256" key="3">
    <source>
        <dbReference type="ARBA" id="ARBA00012078"/>
    </source>
</evidence>
<evidence type="ECO:0000256" key="8">
    <source>
        <dbReference type="ARBA" id="ARBA00022741"/>
    </source>
</evidence>
<evidence type="ECO:0000259" key="14">
    <source>
        <dbReference type="Pfam" id="PF00288"/>
    </source>
</evidence>
<organism evidence="15 16">
    <name type="scientific">Occultella aeris</name>
    <dbReference type="NCBI Taxonomy" id="2761496"/>
    <lineage>
        <taxon>Bacteria</taxon>
        <taxon>Bacillati</taxon>
        <taxon>Actinomycetota</taxon>
        <taxon>Actinomycetes</taxon>
        <taxon>Micrococcales</taxon>
        <taxon>Ruaniaceae</taxon>
        <taxon>Occultella</taxon>
    </lineage>
</organism>
<dbReference type="AlphaFoldDB" id="A0A7M4DMM5"/>
<evidence type="ECO:0000256" key="4">
    <source>
        <dbReference type="ARBA" id="ARBA00017858"/>
    </source>
</evidence>
<dbReference type="Pfam" id="PF00288">
    <property type="entry name" value="GHMP_kinases_N"/>
    <property type="match status" value="1"/>
</dbReference>
<evidence type="ECO:0000256" key="6">
    <source>
        <dbReference type="ARBA" id="ARBA00022679"/>
    </source>
</evidence>
<accession>A0A7M4DMM5</accession>
<dbReference type="GO" id="GO:0009088">
    <property type="term" value="P:threonine biosynthetic process"/>
    <property type="evidence" value="ECO:0007669"/>
    <property type="project" value="UniProtKB-UniRule"/>
</dbReference>
<evidence type="ECO:0000313" key="15">
    <source>
        <dbReference type="EMBL" id="VZO38667.1"/>
    </source>
</evidence>
<dbReference type="Proteomes" id="UP000419743">
    <property type="component" value="Unassembled WGS sequence"/>
</dbReference>
<dbReference type="PANTHER" id="PTHR20861:SF1">
    <property type="entry name" value="HOMOSERINE KINASE"/>
    <property type="match status" value="1"/>
</dbReference>
<protein>
    <recommendedName>
        <fullName evidence="4 13">Homoserine kinase</fullName>
        <shortName evidence="13">HK</shortName>
        <shortName evidence="13">HSK</shortName>
        <ecNumber evidence="3 13">2.7.1.39</ecNumber>
    </recommendedName>
</protein>
<dbReference type="PANTHER" id="PTHR20861">
    <property type="entry name" value="HOMOSERINE/4-DIPHOSPHOCYTIDYL-2-C-METHYL-D-ERYTHRITOL KINASE"/>
    <property type="match status" value="1"/>
</dbReference>
<evidence type="ECO:0000256" key="9">
    <source>
        <dbReference type="ARBA" id="ARBA00022777"/>
    </source>
</evidence>
<evidence type="ECO:0000313" key="16">
    <source>
        <dbReference type="Proteomes" id="UP000419743"/>
    </source>
</evidence>
<evidence type="ECO:0000256" key="13">
    <source>
        <dbReference type="HAMAP-Rule" id="MF_00384"/>
    </source>
</evidence>
<dbReference type="SUPFAM" id="SSF55060">
    <property type="entry name" value="GHMP Kinase, C-terminal domain"/>
    <property type="match status" value="1"/>
</dbReference>
<keyword evidence="13" id="KW-0963">Cytoplasm</keyword>
<proteinExistence type="inferred from homology"/>
<dbReference type="RefSeq" id="WP_156742083.1">
    <property type="nucleotide sequence ID" value="NZ_CACRYJ010000049.1"/>
</dbReference>
<dbReference type="UniPathway" id="UPA00050">
    <property type="reaction ID" value="UER00064"/>
</dbReference>
<keyword evidence="9 13" id="KW-0418">Kinase</keyword>
<keyword evidence="8 13" id="KW-0547">Nucleotide-binding</keyword>
<evidence type="ECO:0000256" key="11">
    <source>
        <dbReference type="ARBA" id="ARBA00049375"/>
    </source>
</evidence>
<keyword evidence="7 13" id="KW-0791">Threonine biosynthesis</keyword>
<comment type="subcellular location">
    <subcellularLocation>
        <location evidence="13">Cytoplasm</location>
    </subcellularLocation>
</comment>
<comment type="function">
    <text evidence="12 13">Catalyzes the ATP-dependent phosphorylation of L-homoserine to L-homoserine phosphate.</text>
</comment>
<keyword evidence="6 13" id="KW-0808">Transferase</keyword>
<sequence length="296" mass="30678">MRLLYDQASVRVPATSANLGPGFDAFGLAHRIHDVVHVRATTGATAVEVTGEGAGEVPDGETHLVVRALRAGLEYAGAPQAGLHLRCVNAIPHGRGMGSSAGAVVAGLVAARALIGDPDALADGAVLELATEFEGHPDNAAPALLGGATIAWMGPEARAARIEVHPEIAATVLIPTERLATHRARAALPRTVAHADAAFNAGRAGLLTLALTSRPDLIMAATEDRLHQDHRADAMMASVALVHRLRERGLPAVISGAGPSVLVLADVGPELEAELAGRWRVLHPRIDRDGAQILAR</sequence>
<evidence type="ECO:0000256" key="7">
    <source>
        <dbReference type="ARBA" id="ARBA00022697"/>
    </source>
</evidence>
<comment type="pathway">
    <text evidence="1 13">Amino-acid biosynthesis; L-threonine biosynthesis; L-threonine from L-aspartate: step 4/5.</text>
</comment>
<dbReference type="PROSITE" id="PS00627">
    <property type="entry name" value="GHMP_KINASES_ATP"/>
    <property type="match status" value="1"/>
</dbReference>
<dbReference type="Gene3D" id="3.30.70.890">
    <property type="entry name" value="GHMP kinase, C-terminal domain"/>
    <property type="match status" value="1"/>
</dbReference>
<evidence type="ECO:0000256" key="1">
    <source>
        <dbReference type="ARBA" id="ARBA00005015"/>
    </source>
</evidence>
<dbReference type="InterPro" id="IPR006203">
    <property type="entry name" value="GHMP_knse_ATP-bd_CS"/>
</dbReference>
<gene>
    <name evidence="15" type="primary">thrB_2</name>
    <name evidence="13" type="synonym">thrB</name>
    <name evidence="15" type="ORF">HALOF300_03401</name>
</gene>
<keyword evidence="5 13" id="KW-0028">Amino-acid biosynthesis</keyword>
<reference evidence="15 16" key="1">
    <citation type="submission" date="2019-11" db="EMBL/GenBank/DDBJ databases">
        <authorList>
            <person name="Criscuolo A."/>
        </authorList>
    </citation>
    <scope>NUCLEOTIDE SEQUENCE [LARGE SCALE GENOMIC DNA]</scope>
    <source>
        <strain evidence="15">CIP111667</strain>
    </source>
</reference>
<dbReference type="Gene3D" id="3.30.230.10">
    <property type="match status" value="1"/>
</dbReference>
<evidence type="ECO:0000256" key="10">
    <source>
        <dbReference type="ARBA" id="ARBA00022840"/>
    </source>
</evidence>
<comment type="catalytic activity">
    <reaction evidence="11 13">
        <text>L-homoserine + ATP = O-phospho-L-homoserine + ADP + H(+)</text>
        <dbReference type="Rhea" id="RHEA:13985"/>
        <dbReference type="ChEBI" id="CHEBI:15378"/>
        <dbReference type="ChEBI" id="CHEBI:30616"/>
        <dbReference type="ChEBI" id="CHEBI:57476"/>
        <dbReference type="ChEBI" id="CHEBI:57590"/>
        <dbReference type="ChEBI" id="CHEBI:456216"/>
        <dbReference type="EC" id="2.7.1.39"/>
    </reaction>
</comment>
<keyword evidence="10 13" id="KW-0067">ATP-binding</keyword>
<dbReference type="PRINTS" id="PR00958">
    <property type="entry name" value="HOMSERKINASE"/>
</dbReference>
<feature type="domain" description="GHMP kinase N-terminal" evidence="14">
    <location>
        <begin position="64"/>
        <end position="147"/>
    </location>
</feature>
<dbReference type="PIRSF" id="PIRSF000676">
    <property type="entry name" value="Homoser_kin"/>
    <property type="match status" value="1"/>
</dbReference>
<dbReference type="InterPro" id="IPR020568">
    <property type="entry name" value="Ribosomal_Su5_D2-typ_SF"/>
</dbReference>
<dbReference type="InterPro" id="IPR000870">
    <property type="entry name" value="Homoserine_kinase"/>
</dbReference>
<dbReference type="HAMAP" id="MF_00384">
    <property type="entry name" value="Homoser_kinase"/>
    <property type="match status" value="1"/>
</dbReference>
<evidence type="ECO:0000256" key="5">
    <source>
        <dbReference type="ARBA" id="ARBA00022605"/>
    </source>
</evidence>
<comment type="caution">
    <text evidence="15">The sequence shown here is derived from an EMBL/GenBank/DDBJ whole genome shotgun (WGS) entry which is preliminary data.</text>
</comment>
<dbReference type="EC" id="2.7.1.39" evidence="3 13"/>
<dbReference type="GO" id="GO:0005524">
    <property type="term" value="F:ATP binding"/>
    <property type="evidence" value="ECO:0007669"/>
    <property type="project" value="UniProtKB-UniRule"/>
</dbReference>
<dbReference type="SUPFAM" id="SSF54211">
    <property type="entry name" value="Ribosomal protein S5 domain 2-like"/>
    <property type="match status" value="1"/>
</dbReference>
<dbReference type="EMBL" id="CACRYJ010000049">
    <property type="protein sequence ID" value="VZO38667.1"/>
    <property type="molecule type" value="Genomic_DNA"/>
</dbReference>
<evidence type="ECO:0000256" key="2">
    <source>
        <dbReference type="ARBA" id="ARBA00007370"/>
    </source>
</evidence>
<evidence type="ECO:0000256" key="12">
    <source>
        <dbReference type="ARBA" id="ARBA00049954"/>
    </source>
</evidence>
<dbReference type="NCBIfam" id="TIGR00191">
    <property type="entry name" value="thrB"/>
    <property type="match status" value="1"/>
</dbReference>
<name>A0A7M4DMM5_9MICO</name>